<evidence type="ECO:0000313" key="2">
    <source>
        <dbReference type="Proteomes" id="UP000671960"/>
    </source>
</evidence>
<sequence>MRATASASQCLGLFERIGELTQQIANRTRLSTTGYQIAMERINNSHRLDANTLMTMRRAEQYTQAAKRAYPTETLKQLATLQQQYIYRTAGDELRGAIEMSPEQLTDCLQKCREHGFSNCDMQALEVGLHLRYGLGLTDFSIVSNHKLSHNYVVLPPSDTFPKGAIVDSWTGQGVVELNMKNKLKFMHHEGNYHVNENMHNWIENDGSRYVLS</sequence>
<dbReference type="EMBL" id="CP050854">
    <property type="protein sequence ID" value="QTF10875.1"/>
    <property type="molecule type" value="Genomic_DNA"/>
</dbReference>
<gene>
    <name evidence="1" type="ORF">HC231_18775</name>
</gene>
<evidence type="ECO:0000313" key="1">
    <source>
        <dbReference type="EMBL" id="QTF10875.1"/>
    </source>
</evidence>
<proteinExistence type="predicted"/>
<accession>A0ABX7UZQ4</accession>
<name>A0ABX7UZQ4_9GAMM</name>
<protein>
    <submittedName>
        <fullName evidence="1">Type III effector</fullName>
    </submittedName>
</protein>
<dbReference type="Proteomes" id="UP000671960">
    <property type="component" value="Chromosome"/>
</dbReference>
<organism evidence="1 2">
    <name type="scientific">Brenneria izadpanahii</name>
    <dbReference type="NCBI Taxonomy" id="2722756"/>
    <lineage>
        <taxon>Bacteria</taxon>
        <taxon>Pseudomonadati</taxon>
        <taxon>Pseudomonadota</taxon>
        <taxon>Gammaproteobacteria</taxon>
        <taxon>Enterobacterales</taxon>
        <taxon>Pectobacteriaceae</taxon>
        <taxon>Brenneria</taxon>
    </lineage>
</organism>
<reference evidence="1 2" key="1">
    <citation type="submission" date="2020-03" db="EMBL/GenBank/DDBJ databases">
        <authorList>
            <person name="Bakhshi Ganjeh M."/>
        </authorList>
    </citation>
    <scope>NUCLEOTIDE SEQUENCE [LARGE SCALE GENOMIC DNA]</scope>
    <source>
        <strain evidence="2">Iran 50</strain>
    </source>
</reference>
<keyword evidence="2" id="KW-1185">Reference proteome</keyword>